<dbReference type="Proteomes" id="UP000247772">
    <property type="component" value="Unassembled WGS sequence"/>
</dbReference>
<dbReference type="InterPro" id="IPR051468">
    <property type="entry name" value="Fungal_SecMetab_SDRs"/>
</dbReference>
<dbReference type="InterPro" id="IPR002347">
    <property type="entry name" value="SDR_fam"/>
</dbReference>
<dbReference type="EMBL" id="QJSQ01000036">
    <property type="protein sequence ID" value="PYE14847.1"/>
    <property type="molecule type" value="Genomic_DNA"/>
</dbReference>
<gene>
    <name evidence="3" type="ORF">C7410_13618</name>
</gene>
<dbReference type="AlphaFoldDB" id="A0A2V4TS13"/>
<keyword evidence="1" id="KW-0521">NADP</keyword>
<name>A0A2V4TS13_9BURK</name>
<protein>
    <submittedName>
        <fullName evidence="3">Short subunit dehydrogenase</fullName>
    </submittedName>
</protein>
<keyword evidence="2" id="KW-0560">Oxidoreductase</keyword>
<dbReference type="InterPro" id="IPR036291">
    <property type="entry name" value="NAD(P)-bd_dom_sf"/>
</dbReference>
<dbReference type="PANTHER" id="PTHR43544">
    <property type="entry name" value="SHORT-CHAIN DEHYDROGENASE/REDUCTASE"/>
    <property type="match status" value="1"/>
</dbReference>
<sequence>MIIEGSVVLLTGANGGIGRAFVKTLLDRRAAKIYLGVRNPASVQDLIASSDRLAAVELDLARPEQIAATAKTATDITLLINNAGLAAFTGVLSASDTTGARTEMEVNYFGVLALSQALRDTRHFARAEPSSTFSRFSHISRCPSLERTRRRKRRHCISPGPCGPN</sequence>
<dbReference type="RefSeq" id="WP_110857352.1">
    <property type="nucleotide sequence ID" value="NZ_QJSQ01000036.1"/>
</dbReference>
<evidence type="ECO:0000256" key="2">
    <source>
        <dbReference type="ARBA" id="ARBA00023002"/>
    </source>
</evidence>
<dbReference type="SUPFAM" id="SSF51735">
    <property type="entry name" value="NAD(P)-binding Rossmann-fold domains"/>
    <property type="match status" value="1"/>
</dbReference>
<accession>A0A2V4TS13</accession>
<dbReference type="PRINTS" id="PR00081">
    <property type="entry name" value="GDHRDH"/>
</dbReference>
<dbReference type="OrthoDB" id="5786478at2"/>
<dbReference type="GO" id="GO:0005737">
    <property type="term" value="C:cytoplasm"/>
    <property type="evidence" value="ECO:0007669"/>
    <property type="project" value="TreeGrafter"/>
</dbReference>
<reference evidence="3 4" key="1">
    <citation type="submission" date="2018-06" db="EMBL/GenBank/DDBJ databases">
        <title>Genomic Encyclopedia of Type Strains, Phase IV (KMG-V): Genome sequencing to study the core and pangenomes of soil and plant-associated prokaryotes.</title>
        <authorList>
            <person name="Whitman W."/>
        </authorList>
    </citation>
    <scope>NUCLEOTIDE SEQUENCE [LARGE SCALE GENOMIC DNA]</scope>
    <source>
        <strain evidence="3 4">SRCL-318</strain>
    </source>
</reference>
<evidence type="ECO:0000313" key="4">
    <source>
        <dbReference type="Proteomes" id="UP000247772"/>
    </source>
</evidence>
<proteinExistence type="predicted"/>
<evidence type="ECO:0000313" key="3">
    <source>
        <dbReference type="EMBL" id="PYE14847.1"/>
    </source>
</evidence>
<dbReference type="Pfam" id="PF00106">
    <property type="entry name" value="adh_short"/>
    <property type="match status" value="1"/>
</dbReference>
<dbReference type="PANTHER" id="PTHR43544:SF7">
    <property type="entry name" value="NADB-LER2"/>
    <property type="match status" value="1"/>
</dbReference>
<dbReference type="GO" id="GO:0016491">
    <property type="term" value="F:oxidoreductase activity"/>
    <property type="evidence" value="ECO:0007669"/>
    <property type="project" value="UniProtKB-KW"/>
</dbReference>
<dbReference type="Gene3D" id="3.40.50.720">
    <property type="entry name" value="NAD(P)-binding Rossmann-like Domain"/>
    <property type="match status" value="1"/>
</dbReference>
<comment type="caution">
    <text evidence="3">The sequence shown here is derived from an EMBL/GenBank/DDBJ whole genome shotgun (WGS) entry which is preliminary data.</text>
</comment>
<evidence type="ECO:0000256" key="1">
    <source>
        <dbReference type="ARBA" id="ARBA00022857"/>
    </source>
</evidence>
<organism evidence="3 4">
    <name type="scientific">Paraburkholderia silvatlantica</name>
    <dbReference type="NCBI Taxonomy" id="321895"/>
    <lineage>
        <taxon>Bacteria</taxon>
        <taxon>Pseudomonadati</taxon>
        <taxon>Pseudomonadota</taxon>
        <taxon>Betaproteobacteria</taxon>
        <taxon>Burkholderiales</taxon>
        <taxon>Burkholderiaceae</taxon>
        <taxon>Paraburkholderia</taxon>
    </lineage>
</organism>